<dbReference type="Proteomes" id="UP000281372">
    <property type="component" value="Unassembled WGS sequence"/>
</dbReference>
<evidence type="ECO:0000313" key="4">
    <source>
        <dbReference type="Proteomes" id="UP000281372"/>
    </source>
</evidence>
<name>A0A0P9KQJ2_PSECA</name>
<dbReference type="PANTHER" id="PTHR38831:SF2">
    <property type="entry name" value="TYPE II SECRETION SYSTEM PROTEIN K"/>
    <property type="match status" value="1"/>
</dbReference>
<comment type="caution">
    <text evidence="1">The sequence shown here is derived from an EMBL/GenBank/DDBJ whole genome shotgun (WGS) entry which is preliminary data.</text>
</comment>
<dbReference type="PANTHER" id="PTHR38831">
    <property type="entry name" value="TYPE II SECRETION SYSTEM PROTEIN K"/>
    <property type="match status" value="1"/>
</dbReference>
<dbReference type="Proteomes" id="UP000050564">
    <property type="component" value="Unassembled WGS sequence"/>
</dbReference>
<dbReference type="GO" id="GO:0009306">
    <property type="term" value="P:protein secretion"/>
    <property type="evidence" value="ECO:0007669"/>
    <property type="project" value="InterPro"/>
</dbReference>
<evidence type="ECO:0000313" key="1">
    <source>
        <dbReference type="EMBL" id="KPW63832.1"/>
    </source>
</evidence>
<organism evidence="1 3">
    <name type="scientific">Pseudomonas cannabina</name>
    <dbReference type="NCBI Taxonomy" id="86840"/>
    <lineage>
        <taxon>Bacteria</taxon>
        <taxon>Pseudomonadati</taxon>
        <taxon>Pseudomonadota</taxon>
        <taxon>Gammaproteobacteria</taxon>
        <taxon>Pseudomonadales</taxon>
        <taxon>Pseudomonadaceae</taxon>
        <taxon>Pseudomonas</taxon>
    </lineage>
</organism>
<dbReference type="RefSeq" id="WP_055001869.1">
    <property type="nucleotide sequence ID" value="NZ_FNKU01000001.1"/>
</dbReference>
<dbReference type="AlphaFoldDB" id="A0A0P9KQJ2"/>
<accession>A0A0P9KQJ2</accession>
<gene>
    <name evidence="1" type="ORF">ALO81_04059</name>
    <name evidence="2" type="ORF">ALQ64_00840</name>
</gene>
<protein>
    <submittedName>
        <fullName evidence="1">Proteinral secretion pathway protein GspK</fullName>
    </submittedName>
</protein>
<dbReference type="InterPro" id="IPR005628">
    <property type="entry name" value="GspK"/>
</dbReference>
<evidence type="ECO:0000313" key="3">
    <source>
        <dbReference type="Proteomes" id="UP000050564"/>
    </source>
</evidence>
<dbReference type="EMBL" id="RBOW01000062">
    <property type="protein sequence ID" value="RMN41376.1"/>
    <property type="molecule type" value="Genomic_DNA"/>
</dbReference>
<reference evidence="1 3" key="1">
    <citation type="submission" date="2015-09" db="EMBL/GenBank/DDBJ databases">
        <title>Genome announcement of multiple Pseudomonas syringae strains.</title>
        <authorList>
            <person name="Thakur S."/>
            <person name="Wang P.W."/>
            <person name="Gong Y."/>
            <person name="Weir B.S."/>
            <person name="Guttman D.S."/>
        </authorList>
    </citation>
    <scope>NUCLEOTIDE SEQUENCE [LARGE SCALE GENOMIC DNA]</scope>
    <source>
        <strain evidence="1 3">ICMP2823</strain>
    </source>
</reference>
<reference evidence="2 4" key="2">
    <citation type="submission" date="2018-08" db="EMBL/GenBank/DDBJ databases">
        <title>Recombination of ecologically and evolutionarily significant loci maintains genetic cohesion in the Pseudomonas syringae species complex.</title>
        <authorList>
            <person name="Dillon M."/>
            <person name="Thakur S."/>
            <person name="Almeida R.N.D."/>
            <person name="Weir B.S."/>
            <person name="Guttman D.S."/>
        </authorList>
    </citation>
    <scope>NUCLEOTIDE SEQUENCE [LARGE SCALE GENOMIC DNA]</scope>
    <source>
        <strain evidence="2 4">ICMP 2821</strain>
    </source>
</reference>
<dbReference type="GO" id="GO:0016020">
    <property type="term" value="C:membrane"/>
    <property type="evidence" value="ECO:0007669"/>
    <property type="project" value="InterPro"/>
</dbReference>
<proteinExistence type="predicted"/>
<dbReference type="InterPro" id="IPR038072">
    <property type="entry name" value="GspK_central_sf"/>
</dbReference>
<dbReference type="EMBL" id="LJPX01000641">
    <property type="protein sequence ID" value="KPW63832.1"/>
    <property type="molecule type" value="Genomic_DNA"/>
</dbReference>
<evidence type="ECO:0000313" key="2">
    <source>
        <dbReference type="EMBL" id="RMN41376.1"/>
    </source>
</evidence>
<dbReference type="SUPFAM" id="SSF158544">
    <property type="entry name" value="GspK insert domain-like"/>
    <property type="match status" value="1"/>
</dbReference>
<sequence length="244" mass="26331">MSHSAGQQRGVALLVVLWVLALLSLLLGGLAGWVQLESRQALWLRQNTQALLAAEGGMNMAVQGLLDTGQRKRWVADGRLVALRLDDTQLVVSVRSERGKLDLNSAPVADISRVLQACGAARNQASSIAQVLEAQRNGGQSPLRVVEEVRQLPGMTQTLYTRLLPEITLWSGLDRPDSAFASGLLRRALNLPNQSAVGADPGEVLTIDSRAERPGGVTAFLQTTVLLSPSEGSAQPYRVLRWQE</sequence>
<dbReference type="PATRIC" id="fig|86840.3.peg.5872"/>